<keyword evidence="3" id="KW-1185">Reference proteome</keyword>
<proteinExistence type="predicted"/>
<keyword evidence="1" id="KW-1133">Transmembrane helix</keyword>
<reference evidence="2 3" key="1">
    <citation type="submission" date="2020-08" db="EMBL/GenBank/DDBJ databases">
        <title>Genomic Encyclopedia of Type Strains, Phase IV (KMG-IV): sequencing the most valuable type-strain genomes for metagenomic binning, comparative biology and taxonomic classification.</title>
        <authorList>
            <person name="Goeker M."/>
        </authorList>
    </citation>
    <scope>NUCLEOTIDE SEQUENCE [LARGE SCALE GENOMIC DNA]</scope>
    <source>
        <strain evidence="2 3">DSM 101806</strain>
    </source>
</reference>
<feature type="transmembrane region" description="Helical" evidence="1">
    <location>
        <begin position="12"/>
        <end position="32"/>
    </location>
</feature>
<evidence type="ECO:0000313" key="3">
    <source>
        <dbReference type="Proteomes" id="UP000557392"/>
    </source>
</evidence>
<keyword evidence="1" id="KW-0472">Membrane</keyword>
<feature type="transmembrane region" description="Helical" evidence="1">
    <location>
        <begin position="38"/>
        <end position="57"/>
    </location>
</feature>
<dbReference type="RefSeq" id="WP_246426022.1">
    <property type="nucleotide sequence ID" value="NZ_JACIEH010000001.1"/>
</dbReference>
<gene>
    <name evidence="2" type="ORF">GGR46_000732</name>
</gene>
<protein>
    <submittedName>
        <fullName evidence="2">Uncharacterized protein</fullName>
    </submittedName>
</protein>
<organism evidence="2 3">
    <name type="scientific">Sphingomonas kyeonggiensis</name>
    <dbReference type="NCBI Taxonomy" id="1268553"/>
    <lineage>
        <taxon>Bacteria</taxon>
        <taxon>Pseudomonadati</taxon>
        <taxon>Pseudomonadota</taxon>
        <taxon>Alphaproteobacteria</taxon>
        <taxon>Sphingomonadales</taxon>
        <taxon>Sphingomonadaceae</taxon>
        <taxon>Sphingomonas</taxon>
    </lineage>
</organism>
<evidence type="ECO:0000313" key="2">
    <source>
        <dbReference type="EMBL" id="MBB4097199.1"/>
    </source>
</evidence>
<comment type="caution">
    <text evidence="2">The sequence shown here is derived from an EMBL/GenBank/DDBJ whole genome shotgun (WGS) entry which is preliminary data.</text>
</comment>
<dbReference type="Proteomes" id="UP000557392">
    <property type="component" value="Unassembled WGS sequence"/>
</dbReference>
<dbReference type="EMBL" id="JACIEH010000001">
    <property type="protein sequence ID" value="MBB4097199.1"/>
    <property type="molecule type" value="Genomic_DNA"/>
</dbReference>
<keyword evidence="1" id="KW-0812">Transmembrane</keyword>
<sequence>MSNRFGSVIANVLSVGTRGLGYFLWGLLRIVYRGDLKMIALFGGVIGAIALVIWLIAR</sequence>
<dbReference type="AlphaFoldDB" id="A0A7W6JPK1"/>
<accession>A0A7W6JPK1</accession>
<name>A0A7W6JPK1_9SPHN</name>
<evidence type="ECO:0000256" key="1">
    <source>
        <dbReference type="SAM" id="Phobius"/>
    </source>
</evidence>